<gene>
    <name evidence="1" type="ORF">METZ01_LOCUS450115</name>
</gene>
<dbReference type="AlphaFoldDB" id="A0A382ZP65"/>
<name>A0A382ZP65_9ZZZZ</name>
<organism evidence="1">
    <name type="scientific">marine metagenome</name>
    <dbReference type="NCBI Taxonomy" id="408172"/>
    <lineage>
        <taxon>unclassified sequences</taxon>
        <taxon>metagenomes</taxon>
        <taxon>ecological metagenomes</taxon>
    </lineage>
</organism>
<accession>A0A382ZP65</accession>
<reference evidence="1" key="1">
    <citation type="submission" date="2018-05" db="EMBL/GenBank/DDBJ databases">
        <authorList>
            <person name="Lanie J.A."/>
            <person name="Ng W.-L."/>
            <person name="Kazmierczak K.M."/>
            <person name="Andrzejewski T.M."/>
            <person name="Davidsen T.M."/>
            <person name="Wayne K.J."/>
            <person name="Tettelin H."/>
            <person name="Glass J.I."/>
            <person name="Rusch D."/>
            <person name="Podicherti R."/>
            <person name="Tsui H.-C.T."/>
            <person name="Winkler M.E."/>
        </authorList>
    </citation>
    <scope>NUCLEOTIDE SEQUENCE</scope>
</reference>
<dbReference type="EMBL" id="UINC01185516">
    <property type="protein sequence ID" value="SVD97261.1"/>
    <property type="molecule type" value="Genomic_DNA"/>
</dbReference>
<feature type="non-terminal residue" evidence="1">
    <location>
        <position position="28"/>
    </location>
</feature>
<evidence type="ECO:0000313" key="1">
    <source>
        <dbReference type="EMBL" id="SVD97261.1"/>
    </source>
</evidence>
<feature type="non-terminal residue" evidence="1">
    <location>
        <position position="1"/>
    </location>
</feature>
<protein>
    <submittedName>
        <fullName evidence="1">Uncharacterized protein</fullName>
    </submittedName>
</protein>
<proteinExistence type="predicted"/>
<sequence>RLARNPKTGSSISVSSKFHSYFRPSKLL</sequence>